<sequence length="112" mass="11821">MKPSAPALSTHEKPDTPGLYPHSVTISPFWKSVIVPQVTCPPRPSMKNVSMPAPPVRKFEPVPPSSTSLPAPASIASLPASRLMKSLRLEPITASFAAEPSHCVSSVVTGPE</sequence>
<keyword evidence="2" id="KW-1185">Reference proteome</keyword>
<organism evidence="1 2">
    <name type="scientific">Roseomonas genomospecies 6</name>
    <dbReference type="NCBI Taxonomy" id="214106"/>
    <lineage>
        <taxon>Bacteria</taxon>
        <taxon>Pseudomonadati</taxon>
        <taxon>Pseudomonadota</taxon>
        <taxon>Alphaproteobacteria</taxon>
        <taxon>Acetobacterales</taxon>
        <taxon>Roseomonadaceae</taxon>
        <taxon>Roseomonas</taxon>
    </lineage>
</organism>
<comment type="caution">
    <text evidence="1">The sequence shown here is derived from an EMBL/GenBank/DDBJ whole genome shotgun (WGS) entry which is preliminary data.</text>
</comment>
<dbReference type="EMBL" id="QOKW01000022">
    <property type="protein sequence ID" value="KAA0677719.1"/>
    <property type="molecule type" value="Genomic_DNA"/>
</dbReference>
<gene>
    <name evidence="1" type="ORF">DS843_22605</name>
</gene>
<dbReference type="AlphaFoldDB" id="A0A9W7NFP9"/>
<reference evidence="1 2" key="1">
    <citation type="submission" date="2018-07" db="EMBL/GenBank/DDBJ databases">
        <title>Genome sequence of Azospirillum sp. ATCC 49961.</title>
        <authorList>
            <person name="Sant'Anna F.H."/>
            <person name="Baldani J.I."/>
            <person name="Zilli J.E."/>
            <person name="Reis V.M."/>
            <person name="Hartmann A."/>
            <person name="Cruz L."/>
            <person name="de Souza E.M."/>
            <person name="de Oliveira Pedrosa F."/>
            <person name="Passaglia L.M.P."/>
        </authorList>
    </citation>
    <scope>NUCLEOTIDE SEQUENCE [LARGE SCALE GENOMIC DNA]</scope>
    <source>
        <strain evidence="1 2">ATCC 49961</strain>
    </source>
</reference>
<proteinExistence type="predicted"/>
<evidence type="ECO:0000313" key="1">
    <source>
        <dbReference type="EMBL" id="KAA0677719.1"/>
    </source>
</evidence>
<evidence type="ECO:0000313" key="2">
    <source>
        <dbReference type="Proteomes" id="UP000480854"/>
    </source>
</evidence>
<accession>A0A9W7NFP9</accession>
<dbReference type="Proteomes" id="UP000480854">
    <property type="component" value="Unassembled WGS sequence"/>
</dbReference>
<protein>
    <submittedName>
        <fullName evidence="1">Uncharacterized protein</fullName>
    </submittedName>
</protein>
<name>A0A9W7NFP9_9PROT</name>